<dbReference type="GO" id="GO:0070916">
    <property type="term" value="C:inositol phosphoceramide synthase complex"/>
    <property type="evidence" value="ECO:0007669"/>
    <property type="project" value="TreeGrafter"/>
</dbReference>
<evidence type="ECO:0000256" key="4">
    <source>
        <dbReference type="ARBA" id="ARBA00023136"/>
    </source>
</evidence>
<evidence type="ECO:0000256" key="3">
    <source>
        <dbReference type="ARBA" id="ARBA00022989"/>
    </source>
</evidence>
<evidence type="ECO:0000256" key="2">
    <source>
        <dbReference type="ARBA" id="ARBA00022692"/>
    </source>
</evidence>
<proteinExistence type="predicted"/>
<feature type="transmembrane region" description="Helical" evidence="6">
    <location>
        <begin position="48"/>
        <end position="67"/>
    </location>
</feature>
<dbReference type="InterPro" id="IPR026841">
    <property type="entry name" value="Aur1/Ipt1"/>
</dbReference>
<feature type="region of interest" description="Disordered" evidence="5">
    <location>
        <begin position="476"/>
        <end position="504"/>
    </location>
</feature>
<dbReference type="Gene3D" id="1.20.144.10">
    <property type="entry name" value="Phosphatidic acid phosphatase type 2/haloperoxidase"/>
    <property type="match status" value="1"/>
</dbReference>
<gene>
    <name evidence="8" type="ORF">PICMEDRAFT_16162</name>
</gene>
<dbReference type="GO" id="GO:0016020">
    <property type="term" value="C:membrane"/>
    <property type="evidence" value="ECO:0007669"/>
    <property type="project" value="UniProtKB-SubCell"/>
</dbReference>
<feature type="region of interest" description="Disordered" evidence="5">
    <location>
        <begin position="404"/>
        <end position="439"/>
    </location>
</feature>
<evidence type="ECO:0000313" key="8">
    <source>
        <dbReference type="EMBL" id="ODQ46249.1"/>
    </source>
</evidence>
<feature type="domain" description="Phosphatidic acid phosphatase type 2/haloperoxidase" evidence="7">
    <location>
        <begin position="185"/>
        <end position="323"/>
    </location>
</feature>
<dbReference type="PANTHER" id="PTHR31310">
    <property type="match status" value="1"/>
</dbReference>
<feature type="transmembrane region" description="Helical" evidence="6">
    <location>
        <begin position="301"/>
        <end position="322"/>
    </location>
</feature>
<name>A0A1E3NJE1_9ASCO</name>
<dbReference type="STRING" id="763406.A0A1E3NJE1"/>
<sequence length="504" mass="56623">MISLPAVIRQLLSAFQASRASRNQLPALETSFNPVPNIRNLPKNVQNAGWATILHFSLILTVFTFSISIMQVPLLAKLVVVLVLVYINFAPVFSQFFTNGLPILAWVFLFFNSKFIPLSMKRPISVKVLPILETVFFGDNLSEILASKTNTFFDVFSWLPYGLIHFALPFVVAFLIFVFAPPQTLPQFCWSFGFMNLSGVFVQNIVFSCAPPWYKVLHGLEKANYSMKGSPGGLGRIDLLLGFDMYTSGFTNSPLIFGAMPSLHSGCSTMDALWLTYLLPKGAPIWISYVIWLWFSTMYLTHHYFIDVVAGSCLAVFFFSCVKWRGKLPINDRFCRWDYDSLSFHNIWNEDPLKPSDFFADVDGLNDPMSSPSPYDLENQIPLNDLSSSSISNNVINNITFEGGTSKANLANPKPNGINNSKNKKSDVETDPNLDSEKRDLFYSDDEIAEAYDIEKSVNTTTKTVPKRFKESFEVTLSTNSQHNRDSEDVNRQIQGSTSSSGTK</sequence>
<dbReference type="OrthoDB" id="5784at2759"/>
<dbReference type="EMBL" id="KV454003">
    <property type="protein sequence ID" value="ODQ46249.1"/>
    <property type="molecule type" value="Genomic_DNA"/>
</dbReference>
<dbReference type="GO" id="GO:0006676">
    <property type="term" value="P:mannosyl diphosphorylinositol ceramide metabolic process"/>
    <property type="evidence" value="ECO:0007669"/>
    <property type="project" value="TreeGrafter"/>
</dbReference>
<accession>A0A1E3NJE1</accession>
<dbReference type="CDD" id="cd03386">
    <property type="entry name" value="PAP2_Aur1_like"/>
    <property type="match status" value="1"/>
</dbReference>
<dbReference type="Proteomes" id="UP000094455">
    <property type="component" value="Unassembled WGS sequence"/>
</dbReference>
<feature type="transmembrane region" description="Helical" evidence="6">
    <location>
        <begin position="99"/>
        <end position="116"/>
    </location>
</feature>
<dbReference type="RefSeq" id="XP_019017362.1">
    <property type="nucleotide sequence ID" value="XM_019161111.1"/>
</dbReference>
<feature type="transmembrane region" description="Helical" evidence="6">
    <location>
        <begin position="158"/>
        <end position="180"/>
    </location>
</feature>
<evidence type="ECO:0000256" key="5">
    <source>
        <dbReference type="SAM" id="MobiDB-lite"/>
    </source>
</evidence>
<dbReference type="SUPFAM" id="SSF48317">
    <property type="entry name" value="Acid phosphatase/Vanadium-dependent haloperoxidase"/>
    <property type="match status" value="1"/>
</dbReference>
<evidence type="ECO:0000256" key="1">
    <source>
        <dbReference type="ARBA" id="ARBA00004141"/>
    </source>
</evidence>
<organism evidence="8 9">
    <name type="scientific">Pichia membranifaciens NRRL Y-2026</name>
    <dbReference type="NCBI Taxonomy" id="763406"/>
    <lineage>
        <taxon>Eukaryota</taxon>
        <taxon>Fungi</taxon>
        <taxon>Dikarya</taxon>
        <taxon>Ascomycota</taxon>
        <taxon>Saccharomycotina</taxon>
        <taxon>Pichiomycetes</taxon>
        <taxon>Pichiales</taxon>
        <taxon>Pichiaceae</taxon>
        <taxon>Pichia</taxon>
    </lineage>
</organism>
<keyword evidence="2 6" id="KW-0812">Transmembrane</keyword>
<reference evidence="8 9" key="1">
    <citation type="journal article" date="2016" name="Proc. Natl. Acad. Sci. U.S.A.">
        <title>Comparative genomics of biotechnologically important yeasts.</title>
        <authorList>
            <person name="Riley R."/>
            <person name="Haridas S."/>
            <person name="Wolfe K.H."/>
            <person name="Lopes M.R."/>
            <person name="Hittinger C.T."/>
            <person name="Goeker M."/>
            <person name="Salamov A.A."/>
            <person name="Wisecaver J.H."/>
            <person name="Long T.M."/>
            <person name="Calvey C.H."/>
            <person name="Aerts A.L."/>
            <person name="Barry K.W."/>
            <person name="Choi C."/>
            <person name="Clum A."/>
            <person name="Coughlan A.Y."/>
            <person name="Deshpande S."/>
            <person name="Douglass A.P."/>
            <person name="Hanson S.J."/>
            <person name="Klenk H.-P."/>
            <person name="LaButti K.M."/>
            <person name="Lapidus A."/>
            <person name="Lindquist E.A."/>
            <person name="Lipzen A.M."/>
            <person name="Meier-Kolthoff J.P."/>
            <person name="Ohm R.A."/>
            <person name="Otillar R.P."/>
            <person name="Pangilinan J.L."/>
            <person name="Peng Y."/>
            <person name="Rokas A."/>
            <person name="Rosa C.A."/>
            <person name="Scheuner C."/>
            <person name="Sibirny A.A."/>
            <person name="Slot J.C."/>
            <person name="Stielow J.B."/>
            <person name="Sun H."/>
            <person name="Kurtzman C.P."/>
            <person name="Blackwell M."/>
            <person name="Grigoriev I.V."/>
            <person name="Jeffries T.W."/>
        </authorList>
    </citation>
    <scope>NUCLEOTIDE SEQUENCE [LARGE SCALE GENOMIC DNA]</scope>
    <source>
        <strain evidence="8 9">NRRL Y-2026</strain>
    </source>
</reference>
<protein>
    <recommendedName>
        <fullName evidence="7">Phosphatidic acid phosphatase type 2/haloperoxidase domain-containing protein</fullName>
    </recommendedName>
</protein>
<dbReference type="Pfam" id="PF14378">
    <property type="entry name" value="PAP2_3"/>
    <property type="match status" value="1"/>
</dbReference>
<dbReference type="GO" id="GO:0030148">
    <property type="term" value="P:sphingolipid biosynthetic process"/>
    <property type="evidence" value="ECO:0007669"/>
    <property type="project" value="TreeGrafter"/>
</dbReference>
<feature type="transmembrane region" description="Helical" evidence="6">
    <location>
        <begin position="272"/>
        <end position="295"/>
    </location>
</feature>
<dbReference type="AlphaFoldDB" id="A0A1E3NJE1"/>
<keyword evidence="3 6" id="KW-1133">Transmembrane helix</keyword>
<dbReference type="GeneID" id="30177798"/>
<dbReference type="PANTHER" id="PTHR31310:SF11">
    <property type="entry name" value="INOSITOL PHOSPHORYLCERAMIDE SYNTHASE CATALYTIC SUBUNIT AUR1"/>
    <property type="match status" value="1"/>
</dbReference>
<feature type="compositionally biased region" description="Polar residues" evidence="5">
    <location>
        <begin position="492"/>
        <end position="504"/>
    </location>
</feature>
<keyword evidence="9" id="KW-1185">Reference proteome</keyword>
<evidence type="ECO:0000313" key="9">
    <source>
        <dbReference type="Proteomes" id="UP000094455"/>
    </source>
</evidence>
<dbReference type="InterPro" id="IPR052185">
    <property type="entry name" value="IPC_Synthase-Related"/>
</dbReference>
<evidence type="ECO:0000256" key="6">
    <source>
        <dbReference type="SAM" id="Phobius"/>
    </source>
</evidence>
<comment type="subcellular location">
    <subcellularLocation>
        <location evidence="1">Membrane</location>
        <topology evidence="1">Multi-pass membrane protein</topology>
    </subcellularLocation>
</comment>
<feature type="transmembrane region" description="Helical" evidence="6">
    <location>
        <begin position="192"/>
        <end position="214"/>
    </location>
</feature>
<dbReference type="InterPro" id="IPR036938">
    <property type="entry name" value="PAP2/HPO_sf"/>
</dbReference>
<dbReference type="InterPro" id="IPR000326">
    <property type="entry name" value="PAP2/HPO"/>
</dbReference>
<dbReference type="SMART" id="SM00014">
    <property type="entry name" value="acidPPc"/>
    <property type="match status" value="1"/>
</dbReference>
<keyword evidence="4 6" id="KW-0472">Membrane</keyword>
<evidence type="ECO:0000259" key="7">
    <source>
        <dbReference type="SMART" id="SM00014"/>
    </source>
</evidence>